<evidence type="ECO:0000313" key="1">
    <source>
        <dbReference type="EMBL" id="CAG8662771.1"/>
    </source>
</evidence>
<protein>
    <submittedName>
        <fullName evidence="1">2196_t:CDS:1</fullName>
    </submittedName>
</protein>
<dbReference type="EMBL" id="CAJVPL010006164">
    <property type="protein sequence ID" value="CAG8662771.1"/>
    <property type="molecule type" value="Genomic_DNA"/>
</dbReference>
<gene>
    <name evidence="1" type="ORF">AGERDE_LOCUS11897</name>
</gene>
<dbReference type="AlphaFoldDB" id="A0A9N9HC64"/>
<reference evidence="1" key="1">
    <citation type="submission" date="2021-06" db="EMBL/GenBank/DDBJ databases">
        <authorList>
            <person name="Kallberg Y."/>
            <person name="Tangrot J."/>
            <person name="Rosling A."/>
        </authorList>
    </citation>
    <scope>NUCLEOTIDE SEQUENCE</scope>
    <source>
        <strain evidence="1">MT106</strain>
    </source>
</reference>
<comment type="caution">
    <text evidence="1">The sequence shown here is derived from an EMBL/GenBank/DDBJ whole genome shotgun (WGS) entry which is preliminary data.</text>
</comment>
<dbReference type="OrthoDB" id="5340906at2759"/>
<evidence type="ECO:0000313" key="2">
    <source>
        <dbReference type="Proteomes" id="UP000789831"/>
    </source>
</evidence>
<sequence length="204" mass="23503">LIHYEPRIKPLQMKQLEGWFDAIFGQWLSIVLLVMFEDYKPLDSSSISIAKRKNRKRARKERTKIGRKLDGIFRTYDANVEYGAIEVKSSFVQINSTEQLKEGLKLGKSMHDMLVCLTHLVKSNEEKVRQLQVVGLQHSGREEFNEIPVKKDKGFNYALIRCLRVKVVNEESANSTEEESIQVIVNSDTTTPPPTISFPWSFDT</sequence>
<dbReference type="Proteomes" id="UP000789831">
    <property type="component" value="Unassembled WGS sequence"/>
</dbReference>
<keyword evidence="2" id="KW-1185">Reference proteome</keyword>
<accession>A0A9N9HC64</accession>
<organism evidence="1 2">
    <name type="scientific">Ambispora gerdemannii</name>
    <dbReference type="NCBI Taxonomy" id="144530"/>
    <lineage>
        <taxon>Eukaryota</taxon>
        <taxon>Fungi</taxon>
        <taxon>Fungi incertae sedis</taxon>
        <taxon>Mucoromycota</taxon>
        <taxon>Glomeromycotina</taxon>
        <taxon>Glomeromycetes</taxon>
        <taxon>Archaeosporales</taxon>
        <taxon>Ambisporaceae</taxon>
        <taxon>Ambispora</taxon>
    </lineage>
</organism>
<proteinExistence type="predicted"/>
<feature type="non-terminal residue" evidence="1">
    <location>
        <position position="204"/>
    </location>
</feature>
<name>A0A9N9HC64_9GLOM</name>